<organism evidence="7 8">
    <name type="scientific">Thermovirga lienii (strain ATCC BAA-1197 / DSM 17291 / Cas60314)</name>
    <dbReference type="NCBI Taxonomy" id="580340"/>
    <lineage>
        <taxon>Bacteria</taxon>
        <taxon>Thermotogati</taxon>
        <taxon>Synergistota</taxon>
        <taxon>Synergistia</taxon>
        <taxon>Synergistales</taxon>
        <taxon>Thermovirgaceae</taxon>
        <taxon>Thermovirga</taxon>
    </lineage>
</organism>
<dbReference type="EMBL" id="CP003096">
    <property type="protein sequence ID" value="AER66272.1"/>
    <property type="molecule type" value="Genomic_DNA"/>
</dbReference>
<dbReference type="OrthoDB" id="9810507at2"/>
<feature type="domain" description="S1 motif" evidence="6">
    <location>
        <begin position="15"/>
        <end position="83"/>
    </location>
</feature>
<dbReference type="STRING" id="580340.Tlie_0537"/>
<dbReference type="KEGG" id="tli:Tlie_0537"/>
<gene>
    <name evidence="7" type="ordered locus">Tlie_0537</name>
</gene>
<dbReference type="GO" id="GO:1990904">
    <property type="term" value="C:ribonucleoprotein complex"/>
    <property type="evidence" value="ECO:0007669"/>
    <property type="project" value="UniProtKB-KW"/>
</dbReference>
<evidence type="ECO:0000256" key="4">
    <source>
        <dbReference type="ARBA" id="ARBA00025604"/>
    </source>
</evidence>
<comment type="similarity">
    <text evidence="1">Belongs to the bacterial ribosomal protein bS1 family.</text>
</comment>
<keyword evidence="2" id="KW-0689">Ribosomal protein</keyword>
<dbReference type="SMART" id="SM00316">
    <property type="entry name" value="S1"/>
    <property type="match status" value="1"/>
</dbReference>
<dbReference type="PANTHER" id="PTHR10724">
    <property type="entry name" value="30S RIBOSOMAL PROTEIN S1"/>
    <property type="match status" value="1"/>
</dbReference>
<evidence type="ECO:0000256" key="5">
    <source>
        <dbReference type="SAM" id="MobiDB-lite"/>
    </source>
</evidence>
<name>G7V8B0_THELD</name>
<reference evidence="7 8" key="2">
    <citation type="journal article" date="2012" name="Stand. Genomic Sci.">
        <title>Genome sequence of the moderately thermophilic, amino-acid-degrading and sulfur-reducing bacterium Thermovirga lienii type strain (Cas60314(T)).</title>
        <authorList>
            <person name="Goker M."/>
            <person name="Saunders E."/>
            <person name="Lapidus A."/>
            <person name="Nolan M."/>
            <person name="Lucas S."/>
            <person name="Hammon N."/>
            <person name="Deshpande S."/>
            <person name="Cheng J.F."/>
            <person name="Han C."/>
            <person name="Tapia R."/>
            <person name="Goodwin L.A."/>
            <person name="Pitluck S."/>
            <person name="Liolios K."/>
            <person name="Mavromatis K."/>
            <person name="Pagani I."/>
            <person name="Ivanova N."/>
            <person name="Mikhailova N."/>
            <person name="Pati A."/>
            <person name="Chen A."/>
            <person name="Palaniappan K."/>
            <person name="Land M."/>
            <person name="Chang Y.J."/>
            <person name="Jeffries C.D."/>
            <person name="Brambilla E.M."/>
            <person name="Rohde M."/>
            <person name="Spring S."/>
            <person name="Detter J.C."/>
            <person name="Woyke T."/>
            <person name="Bristow J."/>
            <person name="Eisen J.A."/>
            <person name="Markowitz V."/>
            <person name="Hugenholtz P."/>
            <person name="Kyrpides N.C."/>
            <person name="Klenk H.P."/>
        </authorList>
    </citation>
    <scope>NUCLEOTIDE SEQUENCE [LARGE SCALE GENOMIC DNA]</scope>
    <source>
        <strain evidence="8">ATCC BAA-1197 / DSM 17291 / Cas60314</strain>
    </source>
</reference>
<evidence type="ECO:0000256" key="2">
    <source>
        <dbReference type="ARBA" id="ARBA00022980"/>
    </source>
</evidence>
<dbReference type="Pfam" id="PF00575">
    <property type="entry name" value="S1"/>
    <property type="match status" value="1"/>
</dbReference>
<dbReference type="GO" id="GO:0006412">
    <property type="term" value="P:translation"/>
    <property type="evidence" value="ECO:0007669"/>
    <property type="project" value="TreeGrafter"/>
</dbReference>
<dbReference type="AlphaFoldDB" id="G7V8B0"/>
<dbReference type="eggNOG" id="COG1098">
    <property type="taxonomic scope" value="Bacteria"/>
</dbReference>
<dbReference type="InterPro" id="IPR050437">
    <property type="entry name" value="Ribos_protein_bS1-like"/>
</dbReference>
<dbReference type="PROSITE" id="PS50126">
    <property type="entry name" value="S1"/>
    <property type="match status" value="1"/>
</dbReference>
<dbReference type="SUPFAM" id="SSF50249">
    <property type="entry name" value="Nucleic acid-binding proteins"/>
    <property type="match status" value="1"/>
</dbReference>
<reference evidence="8" key="1">
    <citation type="submission" date="2011-10" db="EMBL/GenBank/DDBJ databases">
        <title>The complete genome of chromosome of Thermovirga lienii DSM 17291.</title>
        <authorList>
            <consortium name="US DOE Joint Genome Institute (JGI-PGF)"/>
            <person name="Lucas S."/>
            <person name="Copeland A."/>
            <person name="Lapidus A."/>
            <person name="Glavina del Rio T."/>
            <person name="Dalin E."/>
            <person name="Tice H."/>
            <person name="Bruce D."/>
            <person name="Goodwin L."/>
            <person name="Pitluck S."/>
            <person name="Peters L."/>
            <person name="Mikhailova N."/>
            <person name="Saunders E."/>
            <person name="Kyrpides N."/>
            <person name="Mavromatis K."/>
            <person name="Ivanova N."/>
            <person name="Last F.I."/>
            <person name="Brettin T."/>
            <person name="Detter J.C."/>
            <person name="Han C."/>
            <person name="Larimer F."/>
            <person name="Land M."/>
            <person name="Hauser L."/>
            <person name="Markowitz V."/>
            <person name="Cheng J.-F."/>
            <person name="Hugenholtz P."/>
            <person name="Woyke T."/>
            <person name="Wu D."/>
            <person name="Spring S."/>
            <person name="Schroeder M."/>
            <person name="Brambilla E.-M."/>
            <person name="Klenk H.-P."/>
            <person name="Eisen J.A."/>
        </authorList>
    </citation>
    <scope>NUCLEOTIDE SEQUENCE [LARGE SCALE GENOMIC DNA]</scope>
    <source>
        <strain evidence="8">ATCC BAA-1197 / DSM 17291 / Cas60314</strain>
    </source>
</reference>
<protein>
    <submittedName>
        <fullName evidence="7">RNA binding S1 domain protein</fullName>
    </submittedName>
</protein>
<proteinExistence type="inferred from homology"/>
<comment type="function">
    <text evidence="4">Binds mRNA; thus facilitating recognition of the initiation point. It is needed to translate mRNA with a short Shine-Dalgarno (SD) purine-rich sequence.</text>
</comment>
<dbReference type="InterPro" id="IPR012340">
    <property type="entry name" value="NA-bd_OB-fold"/>
</dbReference>
<dbReference type="GO" id="GO:0003729">
    <property type="term" value="F:mRNA binding"/>
    <property type="evidence" value="ECO:0007669"/>
    <property type="project" value="TreeGrafter"/>
</dbReference>
<evidence type="ECO:0000259" key="6">
    <source>
        <dbReference type="PROSITE" id="PS50126"/>
    </source>
</evidence>
<dbReference type="PANTHER" id="PTHR10724:SF7">
    <property type="entry name" value="SMALL RIBOSOMAL SUBUNIT PROTEIN BS1C"/>
    <property type="match status" value="1"/>
</dbReference>
<evidence type="ECO:0000256" key="3">
    <source>
        <dbReference type="ARBA" id="ARBA00023274"/>
    </source>
</evidence>
<feature type="compositionally biased region" description="Basic and acidic residues" evidence="5">
    <location>
        <begin position="117"/>
        <end position="129"/>
    </location>
</feature>
<evidence type="ECO:0000313" key="8">
    <source>
        <dbReference type="Proteomes" id="UP000005868"/>
    </source>
</evidence>
<dbReference type="Gene3D" id="2.40.50.140">
    <property type="entry name" value="Nucleic acid-binding proteins"/>
    <property type="match status" value="1"/>
</dbReference>
<evidence type="ECO:0000256" key="1">
    <source>
        <dbReference type="ARBA" id="ARBA00006767"/>
    </source>
</evidence>
<evidence type="ECO:0000313" key="7">
    <source>
        <dbReference type="EMBL" id="AER66272.1"/>
    </source>
</evidence>
<keyword evidence="3" id="KW-0687">Ribonucleoprotein</keyword>
<dbReference type="InterPro" id="IPR003029">
    <property type="entry name" value="S1_domain"/>
</dbReference>
<dbReference type="Proteomes" id="UP000005868">
    <property type="component" value="Chromosome"/>
</dbReference>
<dbReference type="HOGENOM" id="CLU_128762_0_1_0"/>
<dbReference type="GO" id="GO:0005840">
    <property type="term" value="C:ribosome"/>
    <property type="evidence" value="ECO:0007669"/>
    <property type="project" value="UniProtKB-KW"/>
</dbReference>
<dbReference type="GO" id="GO:0003735">
    <property type="term" value="F:structural constituent of ribosome"/>
    <property type="evidence" value="ECO:0007669"/>
    <property type="project" value="TreeGrafter"/>
</dbReference>
<sequence>MIQQEAPHSEALKIGDVVEGTVEQIVPYGVFVRLNNGKRAMIHISELSRGYVKKVEDVMELNQKVKAKVIKIDERGRIDLSIKKLQEENARPVRATSPAEDFEKKLASFLKASEEKMMDLSKKTKDGKGSRSRGKK</sequence>
<keyword evidence="8" id="KW-1185">Reference proteome</keyword>
<dbReference type="FunFam" id="2.40.50.140:FF:000103">
    <property type="entry name" value="protein RRP5 homolog"/>
    <property type="match status" value="1"/>
</dbReference>
<accession>G7V8B0</accession>
<feature type="region of interest" description="Disordered" evidence="5">
    <location>
        <begin position="117"/>
        <end position="136"/>
    </location>
</feature>